<evidence type="ECO:0000313" key="3">
    <source>
        <dbReference type="Proteomes" id="UP000031473"/>
    </source>
</evidence>
<keyword evidence="3" id="KW-1185">Reference proteome</keyword>
<feature type="transmembrane region" description="Helical" evidence="1">
    <location>
        <begin position="59"/>
        <end position="78"/>
    </location>
</feature>
<proteinExistence type="predicted"/>
<dbReference type="Pfam" id="PF14014">
    <property type="entry name" value="DUF4230"/>
    <property type="match status" value="1"/>
</dbReference>
<dbReference type="STRING" id="266749.SAMN05421876_1133"/>
<protein>
    <recommendedName>
        <fullName evidence="4">DUF4230 domain-containing protein</fullName>
    </recommendedName>
</protein>
<keyword evidence="1" id="KW-0812">Transmembrane</keyword>
<comment type="caution">
    <text evidence="2">The sequence shown here is derived from an EMBL/GenBank/DDBJ whole genome shotgun (WGS) entry which is preliminary data.</text>
</comment>
<keyword evidence="1" id="KW-1133">Transmembrane helix</keyword>
<evidence type="ECO:0000256" key="1">
    <source>
        <dbReference type="SAM" id="Phobius"/>
    </source>
</evidence>
<gene>
    <name evidence="2" type="ORF">OA86_12555</name>
</gene>
<dbReference type="Proteomes" id="UP000031473">
    <property type="component" value="Unassembled WGS sequence"/>
</dbReference>
<name>A0A0C1F4H4_9FLAO</name>
<organism evidence="2 3">
    <name type="scientific">Kaistella jeonii</name>
    <dbReference type="NCBI Taxonomy" id="266749"/>
    <lineage>
        <taxon>Bacteria</taxon>
        <taxon>Pseudomonadati</taxon>
        <taxon>Bacteroidota</taxon>
        <taxon>Flavobacteriia</taxon>
        <taxon>Flavobacteriales</taxon>
        <taxon>Weeksellaceae</taxon>
        <taxon>Chryseobacterium group</taxon>
        <taxon>Kaistella</taxon>
    </lineage>
</organism>
<sequence>MWLKSKKIAFSKSLSLLKLKKMNFNKFKIILWSLGILMVVFVGFFLYQMTQSQNINSMMTILMLILGLILGGVIAFLASNKMKAEPSVITESSHTIAESMRKVFKVVSAEGHFSEIYNYEETTKLFKFIPSTKKALVIIQAKVLVGYDFEKFKWEVDEVNKKVKLLNFPAPEILSTETDYKYYNIEEQFFNLFSKDDLAKIQQNGKQQVIEAAKKSHLPEVAAEQMRTLLTELLAGKNFFLENAAVISESKNQISYHAIVPERDNMN</sequence>
<evidence type="ECO:0000313" key="2">
    <source>
        <dbReference type="EMBL" id="KIA88027.1"/>
    </source>
</evidence>
<reference evidence="2 3" key="1">
    <citation type="submission" date="2014-10" db="EMBL/GenBank/DDBJ databases">
        <title>Kaistella jeonii genome.</title>
        <authorList>
            <person name="Clayton J.T."/>
            <person name="Newman J.D."/>
        </authorList>
    </citation>
    <scope>NUCLEOTIDE SEQUENCE [LARGE SCALE GENOMIC DNA]</scope>
    <source>
        <strain evidence="2 3">DSM 17048</strain>
    </source>
</reference>
<keyword evidence="1" id="KW-0472">Membrane</keyword>
<feature type="transmembrane region" description="Helical" evidence="1">
    <location>
        <begin position="29"/>
        <end position="47"/>
    </location>
</feature>
<dbReference type="InterPro" id="IPR025324">
    <property type="entry name" value="DUF4230"/>
</dbReference>
<evidence type="ECO:0008006" key="4">
    <source>
        <dbReference type="Google" id="ProtNLM"/>
    </source>
</evidence>
<dbReference type="AlphaFoldDB" id="A0A0C1F4H4"/>
<accession>A0A0C1F4H4</accession>
<dbReference type="EMBL" id="JSYL01000011">
    <property type="protein sequence ID" value="KIA88027.1"/>
    <property type="molecule type" value="Genomic_DNA"/>
</dbReference>